<evidence type="ECO:0000256" key="1">
    <source>
        <dbReference type="ARBA" id="ARBA00001933"/>
    </source>
</evidence>
<reference evidence="7 8" key="1">
    <citation type="submission" date="2024-10" db="EMBL/GenBank/DDBJ databases">
        <title>The Natural Products Discovery Center: Release of the First 8490 Sequenced Strains for Exploring Actinobacteria Biosynthetic Diversity.</title>
        <authorList>
            <person name="Kalkreuter E."/>
            <person name="Kautsar S.A."/>
            <person name="Yang D."/>
            <person name="Bader C.D."/>
            <person name="Teijaro C.N."/>
            <person name="Fluegel L."/>
            <person name="Davis C.M."/>
            <person name="Simpson J.R."/>
            <person name="Lauterbach L."/>
            <person name="Steele A.D."/>
            <person name="Gui C."/>
            <person name="Meng S."/>
            <person name="Li G."/>
            <person name="Viehrig K."/>
            <person name="Ye F."/>
            <person name="Su P."/>
            <person name="Kiefer A.F."/>
            <person name="Nichols A."/>
            <person name="Cepeda A.J."/>
            <person name="Yan W."/>
            <person name="Fan B."/>
            <person name="Jiang Y."/>
            <person name="Adhikari A."/>
            <person name="Zheng C.-J."/>
            <person name="Schuster L."/>
            <person name="Cowan T.M."/>
            <person name="Smanski M.J."/>
            <person name="Chevrette M.G."/>
            <person name="De Carvalho L.P.S."/>
            <person name="Shen B."/>
        </authorList>
    </citation>
    <scope>NUCLEOTIDE SEQUENCE [LARGE SCALE GENOMIC DNA]</scope>
    <source>
        <strain evidence="7 8">NPDC053399</strain>
    </source>
</reference>
<comment type="pathway">
    <text evidence="4">Amino-acid biosynthesis; glycine biosynthesis; glycine from L-serine: step 1/1.</text>
</comment>
<dbReference type="EMBL" id="JBITYG010000001">
    <property type="protein sequence ID" value="MFI9099221.1"/>
    <property type="molecule type" value="Genomic_DNA"/>
</dbReference>
<gene>
    <name evidence="4 7" type="primary">glyA</name>
    <name evidence="7" type="ORF">ACIGXA_01755</name>
</gene>
<comment type="function">
    <text evidence="4">Catalyzes the reversible interconversion of serine and glycine with tetrahydrofolate (THF) serving as the one-carbon carrier. This reaction serves as the major source of one-carbon groups required for the biosynthesis of purines, thymidylate, methionine, and other important biomolecules. Also exhibits THF-independent aldolase activity toward beta-hydroxyamino acids, producing glycine and aldehydes, via a retro-aldol mechanism.</text>
</comment>
<dbReference type="InterPro" id="IPR015422">
    <property type="entry name" value="PyrdxlP-dep_Trfase_small"/>
</dbReference>
<feature type="domain" description="Serine hydroxymethyltransferase-like" evidence="6">
    <location>
        <begin position="35"/>
        <end position="414"/>
    </location>
</feature>
<feature type="site" description="Plays an important role in substrate specificity" evidence="4">
    <location>
        <position position="260"/>
    </location>
</feature>
<evidence type="ECO:0000313" key="7">
    <source>
        <dbReference type="EMBL" id="MFI9099221.1"/>
    </source>
</evidence>
<feature type="binding site" evidence="4">
    <location>
        <position position="147"/>
    </location>
    <ligand>
        <name>(6S)-5,6,7,8-tetrahydrofolate</name>
        <dbReference type="ChEBI" id="CHEBI:57453"/>
    </ligand>
</feature>
<dbReference type="NCBIfam" id="NF000586">
    <property type="entry name" value="PRK00011.1"/>
    <property type="match status" value="1"/>
</dbReference>
<dbReference type="HAMAP" id="MF_00051">
    <property type="entry name" value="SHMT"/>
    <property type="match status" value="1"/>
</dbReference>
<name>A0ABW8C1B3_9ACTN</name>
<comment type="cofactor">
    <cofactor evidence="1 4">
        <name>pyridoxal 5'-phosphate</name>
        <dbReference type="ChEBI" id="CHEBI:597326"/>
    </cofactor>
</comment>
<dbReference type="PANTHER" id="PTHR11680:SF35">
    <property type="entry name" value="SERINE HYDROXYMETHYLTRANSFERASE 1"/>
    <property type="match status" value="1"/>
</dbReference>
<evidence type="ECO:0000259" key="6">
    <source>
        <dbReference type="Pfam" id="PF00464"/>
    </source>
</evidence>
<comment type="catalytic activity">
    <reaction evidence="4">
        <text>(6R)-5,10-methylene-5,6,7,8-tetrahydrofolate + glycine + H2O = (6S)-5,6,7,8-tetrahydrofolate + L-serine</text>
        <dbReference type="Rhea" id="RHEA:15481"/>
        <dbReference type="ChEBI" id="CHEBI:15377"/>
        <dbReference type="ChEBI" id="CHEBI:15636"/>
        <dbReference type="ChEBI" id="CHEBI:33384"/>
        <dbReference type="ChEBI" id="CHEBI:57305"/>
        <dbReference type="ChEBI" id="CHEBI:57453"/>
        <dbReference type="EC" id="2.1.2.1"/>
    </reaction>
</comment>
<feature type="region of interest" description="Disordered" evidence="5">
    <location>
        <begin position="1"/>
        <end position="24"/>
    </location>
</feature>
<keyword evidence="8" id="KW-1185">Reference proteome</keyword>
<evidence type="ECO:0000256" key="3">
    <source>
        <dbReference type="ARBA" id="ARBA00022898"/>
    </source>
</evidence>
<comment type="subcellular location">
    <subcellularLocation>
        <location evidence="4">Cytoplasm</location>
    </subcellularLocation>
</comment>
<dbReference type="Pfam" id="PF00464">
    <property type="entry name" value="SHMT"/>
    <property type="match status" value="1"/>
</dbReference>
<dbReference type="InterPro" id="IPR015421">
    <property type="entry name" value="PyrdxlP-dep_Trfase_major"/>
</dbReference>
<dbReference type="SUPFAM" id="SSF53383">
    <property type="entry name" value="PLP-dependent transferases"/>
    <property type="match status" value="1"/>
</dbReference>
<evidence type="ECO:0000313" key="8">
    <source>
        <dbReference type="Proteomes" id="UP001614394"/>
    </source>
</evidence>
<sequence>MPVAETSPSYRWEVPPSTPLRPAAQTWQPDFDALRRQDPELAGALLAELERQSTTLQLIAGENFTSSAVLAALGSPLANKYAEGYPSRRHHSGCELVDVAERLAVERATGLFGAAHANVQPYSGSSAVLAAYAALLVPGDKVLAMALPHGGHLTHGSQANFSGRWFRFVGYGVTPPGAPDGGGLIDYDQVRALAREHRPKAIVCGAIAYPRHIDYRLFREIADEVDAYLIVDAAHTLGLVAGGAAPSPVPYADVVCATTHKVLRGPRGGLILCGADLAQRIDRAVFPFSQGGPHLHSIAAKAAAFAEAATPAFAAYAHQVVANARLLADALAAEGMTITTGGTDTHLITADVTPLGVTGVQARGRCAAAGIVLDKYALPYDPQPSDIASGIRIGTAAVTTQGMAEPEMSQVAPLIARALREEQGLAAEVARFVGGFPPYPA</sequence>
<accession>A0ABW8C1B3</accession>
<dbReference type="InterPro" id="IPR001085">
    <property type="entry name" value="Ser_HO-MeTrfase"/>
</dbReference>
<dbReference type="InterPro" id="IPR039429">
    <property type="entry name" value="SHMT-like_dom"/>
</dbReference>
<dbReference type="EC" id="2.1.2.1" evidence="4"/>
<evidence type="ECO:0000256" key="2">
    <source>
        <dbReference type="ARBA" id="ARBA00006376"/>
    </source>
</evidence>
<proteinExistence type="inferred from homology"/>
<dbReference type="PIRSF" id="PIRSF000412">
    <property type="entry name" value="SHMT"/>
    <property type="match status" value="1"/>
</dbReference>
<dbReference type="CDD" id="cd00378">
    <property type="entry name" value="SHMT"/>
    <property type="match status" value="1"/>
</dbReference>
<keyword evidence="4" id="KW-0554">One-carbon metabolism</keyword>
<evidence type="ECO:0000256" key="5">
    <source>
        <dbReference type="SAM" id="MobiDB-lite"/>
    </source>
</evidence>
<dbReference type="RefSeq" id="WP_399643495.1">
    <property type="nucleotide sequence ID" value="NZ_JBITYG010000001.1"/>
</dbReference>
<feature type="modified residue" description="N6-(pyridoxal phosphate)lysine" evidence="4">
    <location>
        <position position="261"/>
    </location>
</feature>
<feature type="binding site" evidence="4">
    <location>
        <begin position="151"/>
        <end position="153"/>
    </location>
    <ligand>
        <name>(6S)-5,6,7,8-tetrahydrofolate</name>
        <dbReference type="ChEBI" id="CHEBI:57453"/>
    </ligand>
</feature>
<evidence type="ECO:0000256" key="4">
    <source>
        <dbReference type="HAMAP-Rule" id="MF_00051"/>
    </source>
</evidence>
<dbReference type="Gene3D" id="3.40.640.10">
    <property type="entry name" value="Type I PLP-dependent aspartate aminotransferase-like (Major domain)"/>
    <property type="match status" value="1"/>
</dbReference>
<dbReference type="Gene3D" id="3.90.1150.10">
    <property type="entry name" value="Aspartate Aminotransferase, domain 1"/>
    <property type="match status" value="1"/>
</dbReference>
<dbReference type="GO" id="GO:0004372">
    <property type="term" value="F:glycine hydroxymethyltransferase activity"/>
    <property type="evidence" value="ECO:0007669"/>
    <property type="project" value="UniProtKB-EC"/>
</dbReference>
<comment type="similarity">
    <text evidence="2 4">Belongs to the SHMT family.</text>
</comment>
<dbReference type="Proteomes" id="UP001614394">
    <property type="component" value="Unassembled WGS sequence"/>
</dbReference>
<dbReference type="PANTHER" id="PTHR11680">
    <property type="entry name" value="SERINE HYDROXYMETHYLTRANSFERASE"/>
    <property type="match status" value="1"/>
</dbReference>
<comment type="caution">
    <text evidence="4">Lacks conserved residue(s) required for the propagation of feature annotation.</text>
</comment>
<keyword evidence="3 4" id="KW-0663">Pyridoxal phosphate</keyword>
<keyword evidence="4" id="KW-0028">Amino-acid biosynthesis</keyword>
<dbReference type="InterPro" id="IPR049943">
    <property type="entry name" value="Ser_HO-MeTrfase-like"/>
</dbReference>
<comment type="pathway">
    <text evidence="4">One-carbon metabolism; tetrahydrofolate interconversion.</text>
</comment>
<organism evidence="7 8">
    <name type="scientific">Streptomyces fildesensis</name>
    <dbReference type="NCBI Taxonomy" id="375757"/>
    <lineage>
        <taxon>Bacteria</taxon>
        <taxon>Bacillati</taxon>
        <taxon>Actinomycetota</taxon>
        <taxon>Actinomycetes</taxon>
        <taxon>Kitasatosporales</taxon>
        <taxon>Streptomycetaceae</taxon>
        <taxon>Streptomyces</taxon>
    </lineage>
</organism>
<keyword evidence="4" id="KW-0963">Cytoplasm</keyword>
<dbReference type="InterPro" id="IPR015424">
    <property type="entry name" value="PyrdxlP-dep_Trfase"/>
</dbReference>
<protein>
    <recommendedName>
        <fullName evidence="4">Serine hydroxymethyltransferase</fullName>
        <shortName evidence="4">SHMT</shortName>
        <shortName evidence="4">Serine methylase</shortName>
        <ecNumber evidence="4">2.1.2.1</ecNumber>
    </recommendedName>
</protein>
<keyword evidence="4 7" id="KW-0808">Transferase</keyword>
<comment type="subunit">
    <text evidence="4">Homodimer.</text>
</comment>
<comment type="caution">
    <text evidence="7">The sequence shown here is derived from an EMBL/GenBank/DDBJ whole genome shotgun (WGS) entry which is preliminary data.</text>
</comment>